<reference evidence="1" key="2">
    <citation type="journal article" date="2015" name="Fish Shellfish Immunol.">
        <title>Early steps in the European eel (Anguilla anguilla)-Vibrio vulnificus interaction in the gills: Role of the RtxA13 toxin.</title>
        <authorList>
            <person name="Callol A."/>
            <person name="Pajuelo D."/>
            <person name="Ebbesson L."/>
            <person name="Teles M."/>
            <person name="MacKenzie S."/>
            <person name="Amaro C."/>
        </authorList>
    </citation>
    <scope>NUCLEOTIDE SEQUENCE</scope>
</reference>
<sequence>MKATPLCYHSHIYTVLFLFSPYINRYIFIAYHPFICNQIPLAI</sequence>
<reference evidence="1" key="1">
    <citation type="submission" date="2014-11" db="EMBL/GenBank/DDBJ databases">
        <authorList>
            <person name="Amaro Gonzalez C."/>
        </authorList>
    </citation>
    <scope>NUCLEOTIDE SEQUENCE</scope>
</reference>
<proteinExistence type="predicted"/>
<protein>
    <submittedName>
        <fullName evidence="1">Uncharacterized protein</fullName>
    </submittedName>
</protein>
<dbReference type="AlphaFoldDB" id="A0A0E9RVL3"/>
<dbReference type="EMBL" id="GBXM01075408">
    <property type="protein sequence ID" value="JAH33169.1"/>
    <property type="molecule type" value="Transcribed_RNA"/>
</dbReference>
<evidence type="ECO:0000313" key="1">
    <source>
        <dbReference type="EMBL" id="JAH33169.1"/>
    </source>
</evidence>
<name>A0A0E9RVL3_ANGAN</name>
<accession>A0A0E9RVL3</accession>
<organism evidence="1">
    <name type="scientific">Anguilla anguilla</name>
    <name type="common">European freshwater eel</name>
    <name type="synonym">Muraena anguilla</name>
    <dbReference type="NCBI Taxonomy" id="7936"/>
    <lineage>
        <taxon>Eukaryota</taxon>
        <taxon>Metazoa</taxon>
        <taxon>Chordata</taxon>
        <taxon>Craniata</taxon>
        <taxon>Vertebrata</taxon>
        <taxon>Euteleostomi</taxon>
        <taxon>Actinopterygii</taxon>
        <taxon>Neopterygii</taxon>
        <taxon>Teleostei</taxon>
        <taxon>Anguilliformes</taxon>
        <taxon>Anguillidae</taxon>
        <taxon>Anguilla</taxon>
    </lineage>
</organism>